<organism evidence="1">
    <name type="scientific">uncultured Caudovirales phage</name>
    <dbReference type="NCBI Taxonomy" id="2100421"/>
    <lineage>
        <taxon>Viruses</taxon>
        <taxon>Duplodnaviria</taxon>
        <taxon>Heunggongvirae</taxon>
        <taxon>Uroviricota</taxon>
        <taxon>Caudoviricetes</taxon>
        <taxon>Peduoviridae</taxon>
        <taxon>Maltschvirus</taxon>
        <taxon>Maltschvirus maltsch</taxon>
    </lineage>
</organism>
<proteinExistence type="predicted"/>
<evidence type="ECO:0000313" key="1">
    <source>
        <dbReference type="EMBL" id="CAB4141161.1"/>
    </source>
</evidence>
<reference evidence="1" key="1">
    <citation type="submission" date="2020-04" db="EMBL/GenBank/DDBJ databases">
        <authorList>
            <person name="Chiriac C."/>
            <person name="Salcher M."/>
            <person name="Ghai R."/>
            <person name="Kavagutti S V."/>
        </authorList>
    </citation>
    <scope>NUCLEOTIDE SEQUENCE</scope>
</reference>
<gene>
    <name evidence="1" type="ORF">UFOVP412_57</name>
</gene>
<dbReference type="EMBL" id="LR796387">
    <property type="protein sequence ID" value="CAB4141161.1"/>
    <property type="molecule type" value="Genomic_DNA"/>
</dbReference>
<protein>
    <submittedName>
        <fullName evidence="1">Uncharacterized protein</fullName>
    </submittedName>
</protein>
<sequence length="85" mass="9355">MSKILIDRAAMQQALEALEALQGGCTDHDDGTVEAITVWCPEIITALKAALAEPVQEPVAWMSQGGRRHAQMFSMRETERCKLAK</sequence>
<accession>A0A6J5M4P5</accession>
<name>A0A6J5M4P5_9CAUD</name>